<dbReference type="PANTHER" id="PTHR31001:SF84">
    <property type="entry name" value="FUNGAL SPECIFIC TRANSCRIPTION FACTOR"/>
    <property type="match status" value="1"/>
</dbReference>
<dbReference type="SMART" id="SM00906">
    <property type="entry name" value="Fungal_trans"/>
    <property type="match status" value="1"/>
</dbReference>
<dbReference type="CDD" id="cd12148">
    <property type="entry name" value="fungal_TF_MHR"/>
    <property type="match status" value="1"/>
</dbReference>
<evidence type="ECO:0000313" key="6">
    <source>
        <dbReference type="Proteomes" id="UP000258309"/>
    </source>
</evidence>
<evidence type="ECO:0000313" key="5">
    <source>
        <dbReference type="EMBL" id="RFU27441.1"/>
    </source>
</evidence>
<organism evidence="5 6">
    <name type="scientific">Scytalidium lignicola</name>
    <name type="common">Hyphomycete</name>
    <dbReference type="NCBI Taxonomy" id="5539"/>
    <lineage>
        <taxon>Eukaryota</taxon>
        <taxon>Fungi</taxon>
        <taxon>Dikarya</taxon>
        <taxon>Ascomycota</taxon>
        <taxon>Pezizomycotina</taxon>
        <taxon>Leotiomycetes</taxon>
        <taxon>Leotiomycetes incertae sedis</taxon>
        <taxon>Scytalidium</taxon>
    </lineage>
</organism>
<dbReference type="AlphaFoldDB" id="A0A3E2H297"/>
<dbReference type="PANTHER" id="PTHR31001">
    <property type="entry name" value="UNCHARACTERIZED TRANSCRIPTIONAL REGULATORY PROTEIN"/>
    <property type="match status" value="1"/>
</dbReference>
<dbReference type="CDD" id="cd00067">
    <property type="entry name" value="GAL4"/>
    <property type="match status" value="1"/>
</dbReference>
<feature type="domain" description="Zn(2)-C6 fungal-type" evidence="4">
    <location>
        <begin position="2"/>
        <end position="33"/>
    </location>
</feature>
<dbReference type="PROSITE" id="PS50048">
    <property type="entry name" value="ZN2_CY6_FUNGAL_2"/>
    <property type="match status" value="1"/>
</dbReference>
<comment type="subcellular location">
    <subcellularLocation>
        <location evidence="1">Nucleus</location>
    </subcellularLocation>
</comment>
<dbReference type="GO" id="GO:0000981">
    <property type="term" value="F:DNA-binding transcription factor activity, RNA polymerase II-specific"/>
    <property type="evidence" value="ECO:0007669"/>
    <property type="project" value="InterPro"/>
</dbReference>
<sequence>MSCLECQRRKQKCDRQWPCNRCQGRKVAHLCKYDSKTIFPGASILGKRHQPSQNQRTEDDTLINVQSTGSEAYSDGPTWSLKSLGYMEEDLQAIIGDGTVSGKPLAKATSQLSPEVKEWLREIPPRPYTDHLIISLENDLGDTTQAMTERYHSAAEHLNRLTPLGDGNIEQVQQLLLSSAWFKGEGRIIESWHVLSEATRIAQEIGLHKESESTRVNDFEHHMRQRTWCNLYFADAYMSAILNRPAFINQKHSNFSIPDIIIDIDPDNPDVPPPLECRILEFQLAKMLSRIMEVKSKVPLDLATIYKTKTGLDAWILTVPSVFSSRTPDTHWDAEYPYIPLQRINLHVLHQMTLLMLLKPVVTQDISNMEEGDEGQIFTLQQSAIASSISVIRSCRELFDKYMPTKKKFYSISFYPFDCATNLCRILLRDKKRKLPNRKEIISGIQEALFILNSLQNYTAVARRGKLILDFLVAKLQLFPSAEKETSPLKRQRRKVESDSLNIENPVPSGVAGDFETSMIQQDFPFNISGNGNEYSTIDLERMASELVPTENVDLASLSWIWDE</sequence>
<dbReference type="GO" id="GO:0008270">
    <property type="term" value="F:zinc ion binding"/>
    <property type="evidence" value="ECO:0007669"/>
    <property type="project" value="InterPro"/>
</dbReference>
<keyword evidence="6" id="KW-1185">Reference proteome</keyword>
<dbReference type="Proteomes" id="UP000258309">
    <property type="component" value="Unassembled WGS sequence"/>
</dbReference>
<name>A0A3E2H297_SCYLI</name>
<dbReference type="STRING" id="5539.A0A3E2H297"/>
<dbReference type="InterPro" id="IPR036864">
    <property type="entry name" value="Zn2-C6_fun-type_DNA-bd_sf"/>
</dbReference>
<feature type="non-terminal residue" evidence="5">
    <location>
        <position position="564"/>
    </location>
</feature>
<dbReference type="SUPFAM" id="SSF57701">
    <property type="entry name" value="Zn2/Cys6 DNA-binding domain"/>
    <property type="match status" value="1"/>
</dbReference>
<dbReference type="GO" id="GO:0005634">
    <property type="term" value="C:nucleus"/>
    <property type="evidence" value="ECO:0007669"/>
    <property type="project" value="UniProtKB-SubCell"/>
</dbReference>
<dbReference type="Gene3D" id="4.10.240.10">
    <property type="entry name" value="Zn(2)-C6 fungal-type DNA-binding domain"/>
    <property type="match status" value="1"/>
</dbReference>
<evidence type="ECO:0000256" key="2">
    <source>
        <dbReference type="ARBA" id="ARBA00022723"/>
    </source>
</evidence>
<dbReference type="GO" id="GO:0006351">
    <property type="term" value="P:DNA-templated transcription"/>
    <property type="evidence" value="ECO:0007669"/>
    <property type="project" value="InterPro"/>
</dbReference>
<keyword evidence="2" id="KW-0479">Metal-binding</keyword>
<dbReference type="Pfam" id="PF04082">
    <property type="entry name" value="Fungal_trans"/>
    <property type="match status" value="1"/>
</dbReference>
<keyword evidence="3" id="KW-0539">Nucleus</keyword>
<dbReference type="InterPro" id="IPR050613">
    <property type="entry name" value="Sec_Metabolite_Reg"/>
</dbReference>
<dbReference type="EMBL" id="NCSJ02000206">
    <property type="protein sequence ID" value="RFU27441.1"/>
    <property type="molecule type" value="Genomic_DNA"/>
</dbReference>
<evidence type="ECO:0000256" key="1">
    <source>
        <dbReference type="ARBA" id="ARBA00004123"/>
    </source>
</evidence>
<accession>A0A3E2H297</accession>
<dbReference type="OrthoDB" id="5344325at2759"/>
<dbReference type="InterPro" id="IPR001138">
    <property type="entry name" value="Zn2Cys6_DnaBD"/>
</dbReference>
<gene>
    <name evidence="5" type="ORF">B7463_g8891</name>
</gene>
<dbReference type="GO" id="GO:0003677">
    <property type="term" value="F:DNA binding"/>
    <property type="evidence" value="ECO:0007669"/>
    <property type="project" value="InterPro"/>
</dbReference>
<evidence type="ECO:0000256" key="3">
    <source>
        <dbReference type="ARBA" id="ARBA00023242"/>
    </source>
</evidence>
<feature type="non-terminal residue" evidence="5">
    <location>
        <position position="1"/>
    </location>
</feature>
<dbReference type="InterPro" id="IPR007219">
    <property type="entry name" value="XnlR_reg_dom"/>
</dbReference>
<reference evidence="5 6" key="1">
    <citation type="submission" date="2018-05" db="EMBL/GenBank/DDBJ databases">
        <title>Draft genome sequence of Scytalidium lignicola DSM 105466, a ubiquitous saprotrophic fungus.</title>
        <authorList>
            <person name="Buettner E."/>
            <person name="Gebauer A.M."/>
            <person name="Hofrichter M."/>
            <person name="Liers C."/>
            <person name="Kellner H."/>
        </authorList>
    </citation>
    <scope>NUCLEOTIDE SEQUENCE [LARGE SCALE GENOMIC DNA]</scope>
    <source>
        <strain evidence="5 6">DSM 105466</strain>
    </source>
</reference>
<dbReference type="OMA" id="ESWIVLA"/>
<comment type="caution">
    <text evidence="5">The sequence shown here is derived from an EMBL/GenBank/DDBJ whole genome shotgun (WGS) entry which is preliminary data.</text>
</comment>
<evidence type="ECO:0000259" key="4">
    <source>
        <dbReference type="PROSITE" id="PS50048"/>
    </source>
</evidence>
<proteinExistence type="predicted"/>
<protein>
    <recommendedName>
        <fullName evidence="4">Zn(2)-C6 fungal-type domain-containing protein</fullName>
    </recommendedName>
</protein>